<sequence>MLPIGFRKDFGLLSPSSDISTSMAEAELEVAAAGRELPES</sequence>
<reference evidence="1" key="1">
    <citation type="submission" date="2014-09" db="EMBL/GenBank/DDBJ databases">
        <authorList>
            <person name="Magalhaes I.L.F."/>
            <person name="Oliveira U."/>
            <person name="Santos F.R."/>
            <person name="Vidigal T.H.D.A."/>
            <person name="Brescovit A.D."/>
            <person name="Santos A.J."/>
        </authorList>
    </citation>
    <scope>NUCLEOTIDE SEQUENCE</scope>
    <source>
        <tissue evidence="1">Shoot tissue taken approximately 20 cm above the soil surface</tissue>
    </source>
</reference>
<reference evidence="1" key="2">
    <citation type="journal article" date="2015" name="Data Brief">
        <title>Shoot transcriptome of the giant reed, Arundo donax.</title>
        <authorList>
            <person name="Barrero R.A."/>
            <person name="Guerrero F.D."/>
            <person name="Moolhuijzen P."/>
            <person name="Goolsby J.A."/>
            <person name="Tidwell J."/>
            <person name="Bellgard S.E."/>
            <person name="Bellgard M.I."/>
        </authorList>
    </citation>
    <scope>NUCLEOTIDE SEQUENCE</scope>
    <source>
        <tissue evidence="1">Shoot tissue taken approximately 20 cm above the soil surface</tissue>
    </source>
</reference>
<dbReference type="EMBL" id="GBRH01177572">
    <property type="protein sequence ID" value="JAE20324.1"/>
    <property type="molecule type" value="Transcribed_RNA"/>
</dbReference>
<dbReference type="AlphaFoldDB" id="A0A0A9GA43"/>
<proteinExistence type="predicted"/>
<organism evidence="1">
    <name type="scientific">Arundo donax</name>
    <name type="common">Giant reed</name>
    <name type="synonym">Donax arundinaceus</name>
    <dbReference type="NCBI Taxonomy" id="35708"/>
    <lineage>
        <taxon>Eukaryota</taxon>
        <taxon>Viridiplantae</taxon>
        <taxon>Streptophyta</taxon>
        <taxon>Embryophyta</taxon>
        <taxon>Tracheophyta</taxon>
        <taxon>Spermatophyta</taxon>
        <taxon>Magnoliopsida</taxon>
        <taxon>Liliopsida</taxon>
        <taxon>Poales</taxon>
        <taxon>Poaceae</taxon>
        <taxon>PACMAD clade</taxon>
        <taxon>Arundinoideae</taxon>
        <taxon>Arundineae</taxon>
        <taxon>Arundo</taxon>
    </lineage>
</organism>
<name>A0A0A9GA43_ARUDO</name>
<protein>
    <submittedName>
        <fullName evidence="1">Uncharacterized protein</fullName>
    </submittedName>
</protein>
<accession>A0A0A9GA43</accession>
<evidence type="ECO:0000313" key="1">
    <source>
        <dbReference type="EMBL" id="JAE20324.1"/>
    </source>
</evidence>